<dbReference type="Proteomes" id="UP000050360">
    <property type="component" value="Unassembled WGS sequence"/>
</dbReference>
<dbReference type="EMBL" id="LKCM01000187">
    <property type="protein sequence ID" value="KPQ43002.1"/>
    <property type="molecule type" value="Genomic_DNA"/>
</dbReference>
<sequence length="58" mass="6777">MRIVKKIKLVGETGIGLEILKEQEYGFKIRIGDYRALCDIYYNPGKVIIRVVEHRKNV</sequence>
<reference evidence="1 2" key="1">
    <citation type="submission" date="2015-09" db="EMBL/GenBank/DDBJ databases">
        <title>A metagenomics-based metabolic model of nitrate-dependent anaerobic oxidation of methane by Methanoperedens-like archaea.</title>
        <authorList>
            <person name="Arshad A."/>
            <person name="Speth D.R."/>
            <person name="De Graaf R.M."/>
            <person name="Op Den Camp H.J."/>
            <person name="Jetten M.S."/>
            <person name="Welte C.U."/>
        </authorList>
    </citation>
    <scope>NUCLEOTIDE SEQUENCE [LARGE SCALE GENOMIC DNA]</scope>
</reference>
<comment type="caution">
    <text evidence="1">The sequence shown here is derived from an EMBL/GenBank/DDBJ whole genome shotgun (WGS) entry which is preliminary data.</text>
</comment>
<evidence type="ECO:0000313" key="1">
    <source>
        <dbReference type="EMBL" id="KPQ43002.1"/>
    </source>
</evidence>
<dbReference type="SUPFAM" id="SSF143011">
    <property type="entry name" value="RelE-like"/>
    <property type="match status" value="1"/>
</dbReference>
<dbReference type="AlphaFoldDB" id="A0A0N8KQT1"/>
<protein>
    <submittedName>
        <fullName evidence="1">Uncharacterized protein</fullName>
    </submittedName>
</protein>
<accession>A0A0N8KQT1</accession>
<evidence type="ECO:0000313" key="2">
    <source>
        <dbReference type="Proteomes" id="UP000050360"/>
    </source>
</evidence>
<dbReference type="InterPro" id="IPR035093">
    <property type="entry name" value="RelE/ParE_toxin_dom_sf"/>
</dbReference>
<proteinExistence type="predicted"/>
<dbReference type="Gene3D" id="3.30.2310.20">
    <property type="entry name" value="RelE-like"/>
    <property type="match status" value="1"/>
</dbReference>
<name>A0A0N8KQT1_9EURY</name>
<organism evidence="1 2">
    <name type="scientific">Candidatus Methanoperedens nitratireducens</name>
    <dbReference type="NCBI Taxonomy" id="1392998"/>
    <lineage>
        <taxon>Archaea</taxon>
        <taxon>Methanobacteriati</taxon>
        <taxon>Methanobacteriota</taxon>
        <taxon>Stenosarchaea group</taxon>
        <taxon>Methanomicrobia</taxon>
        <taxon>Methanosarcinales</taxon>
        <taxon>ANME-2 cluster</taxon>
        <taxon>Candidatus Methanoperedentaceae</taxon>
        <taxon>Candidatus Methanoperedens</taxon>
    </lineage>
</organism>
<gene>
    <name evidence="1" type="ORF">MPEBLZ_02433</name>
</gene>